<accession>A0A2N9FCB5</accession>
<feature type="region of interest" description="Disordered" evidence="1">
    <location>
        <begin position="794"/>
        <end position="822"/>
    </location>
</feature>
<protein>
    <recommendedName>
        <fullName evidence="2">Aminotransferase-like plant mobile domain-containing protein</fullName>
    </recommendedName>
</protein>
<dbReference type="GO" id="GO:0010073">
    <property type="term" value="P:meristem maintenance"/>
    <property type="evidence" value="ECO:0007669"/>
    <property type="project" value="InterPro"/>
</dbReference>
<dbReference type="PANTHER" id="PTHR46033:SF80">
    <property type="entry name" value="PROTEIN MAIN-LIKE 2-LIKE"/>
    <property type="match status" value="1"/>
</dbReference>
<dbReference type="Pfam" id="PF10536">
    <property type="entry name" value="PMD"/>
    <property type="match status" value="1"/>
</dbReference>
<proteinExistence type="predicted"/>
<organism evidence="3">
    <name type="scientific">Fagus sylvatica</name>
    <name type="common">Beechnut</name>
    <dbReference type="NCBI Taxonomy" id="28930"/>
    <lineage>
        <taxon>Eukaryota</taxon>
        <taxon>Viridiplantae</taxon>
        <taxon>Streptophyta</taxon>
        <taxon>Embryophyta</taxon>
        <taxon>Tracheophyta</taxon>
        <taxon>Spermatophyta</taxon>
        <taxon>Magnoliopsida</taxon>
        <taxon>eudicotyledons</taxon>
        <taxon>Gunneridae</taxon>
        <taxon>Pentapetalae</taxon>
        <taxon>rosids</taxon>
        <taxon>fabids</taxon>
        <taxon>Fagales</taxon>
        <taxon>Fagaceae</taxon>
        <taxon>Fagus</taxon>
    </lineage>
</organism>
<dbReference type="InterPro" id="IPR019557">
    <property type="entry name" value="AminoTfrase-like_pln_mobile"/>
</dbReference>
<feature type="domain" description="Aminotransferase-like plant mobile" evidence="2">
    <location>
        <begin position="119"/>
        <end position="497"/>
    </location>
</feature>
<feature type="compositionally biased region" description="Basic residues" evidence="1">
    <location>
        <begin position="638"/>
        <end position="650"/>
    </location>
</feature>
<name>A0A2N9FCB5_FAGSY</name>
<dbReference type="PANTHER" id="PTHR46033">
    <property type="entry name" value="PROTEIN MAIN-LIKE 2"/>
    <property type="match status" value="1"/>
</dbReference>
<feature type="compositionally biased region" description="Polar residues" evidence="1">
    <location>
        <begin position="810"/>
        <end position="819"/>
    </location>
</feature>
<sequence length="1212" mass="134438">MAPRTEATGVFLVRLRAVFRSGFRLDPDKFLAIREFHVVHGCVFFPMCPGFADQLVASQEDSVRKRGNVGGKIPEFSAQPYFVGLFSRAWPCSRGELGFARYDLANRGRRNVPYAKGSLNMYRDTESLRQLVRRWCPSTHTFFFSHGELTITLEDVENHWRLSILGDCDPLEVELSPAEIKAEAVLSDYVGKKNVSLGTNAARLTTWPKTFFGEKDHTLRRAAFVAYWLSKCVFGEYPSYAVKPLYFRLAVKISTGNSFPLAVMFLGHFYTQLDLLHADEMAGESCHIVATVFNSTVLQAFLWEHAASYSTDGRRPSDSRQKFANMPEAVATRFEFLQTSVPSVYRWVGAKFYDSELVPSLDEEDFVLWRPYGASHRGYSCDSIMSWFSRIEPQNYALGPEDIRTLSYLSVTSAGWLPVLTHDGLLFTSYCAHRVRRQFGYDQEVPATMAVIADALPTINPFIKSRAFAYWSSTIAEVVIPSGDKIGICTMGMIQYWRGLMTSMLEFRSSGHESIEHLFPLCKAPSTNPQLFAATNTVTTYSTKQGLGYVVWRNDLSKWMTYSKRHPSAWLEENPNHVSAPEKVASKRGKRITVTVSGSKGRNQLLQRRAFQKVLLLENQKPLSPGRQPVPKDVSGKKIVRKTRAKRKRFAALPSPILHESPSSNTRSKRHATATTYSEARTKQRNEGAIRPPLTVSEDEDSSSSDDDDDVGASMEEVPIAVDEAIVSEVVAAEATAAAELADSITTATKSASGTADAPEEGVDAVEMAVEGAVEAPEGAVSAEDPRRVNIVSSDSERTPSVSAVHLTPRASQSESAGASSMHVIPTPPPCHISDIGVDAATEEITAAGVIPAVEVPKVERVGSEVEVIPSTEIEDDIPDIEGTFAQDPNDNAPLEDMARSRIRNRPPSCGTENCALYTDPARIRNRPPSCGTENCALYTDPARIRNRPPSCGTENCALYTDPARIRNRPPSCGTENCALYTDPARIRNRLPSCGTENCSLYTDPARIRNRPPSCGTENCALYTDPARIRNRPPSCDTENELIWQAVMSLLLRMKAILMQLELQNLLAAAIQPPFASLERLGFLVMEFNSWKPIWQKYGNFISNFKLGNFVGGAMLTLLCCVLMQMRNTNLEDVTETKILRVEECCAGADTKKASSLIFVIDHLREVARDMFGRRLTTEVEDFRGSGCCCEECCDSHCAGSLAFDICHESFW</sequence>
<feature type="compositionally biased region" description="Acidic residues" evidence="1">
    <location>
        <begin position="697"/>
        <end position="711"/>
    </location>
</feature>
<dbReference type="EMBL" id="OIVN01000734">
    <property type="protein sequence ID" value="SPC84778.1"/>
    <property type="molecule type" value="Genomic_DNA"/>
</dbReference>
<evidence type="ECO:0000259" key="2">
    <source>
        <dbReference type="Pfam" id="PF10536"/>
    </source>
</evidence>
<feature type="region of interest" description="Disordered" evidence="1">
    <location>
        <begin position="620"/>
        <end position="712"/>
    </location>
</feature>
<dbReference type="InterPro" id="IPR044824">
    <property type="entry name" value="MAIN-like"/>
</dbReference>
<reference evidence="3" key="1">
    <citation type="submission" date="2018-02" db="EMBL/GenBank/DDBJ databases">
        <authorList>
            <person name="Cohen D.B."/>
            <person name="Kent A.D."/>
        </authorList>
    </citation>
    <scope>NUCLEOTIDE SEQUENCE</scope>
</reference>
<gene>
    <name evidence="3" type="ORF">FSB_LOCUS12660</name>
</gene>
<dbReference type="AlphaFoldDB" id="A0A2N9FCB5"/>
<evidence type="ECO:0000256" key="1">
    <source>
        <dbReference type="SAM" id="MobiDB-lite"/>
    </source>
</evidence>
<evidence type="ECO:0000313" key="3">
    <source>
        <dbReference type="EMBL" id="SPC84778.1"/>
    </source>
</evidence>